<dbReference type="Proteomes" id="UP000595254">
    <property type="component" value="Chromosome"/>
</dbReference>
<dbReference type="EMBL" id="CP068053">
    <property type="protein sequence ID" value="QQT01476.1"/>
    <property type="molecule type" value="Genomic_DNA"/>
</dbReference>
<accession>A0A974NNZ2</accession>
<proteinExistence type="predicted"/>
<gene>
    <name evidence="1" type="ORF">I6J18_06315</name>
</gene>
<evidence type="ECO:0000313" key="2">
    <source>
        <dbReference type="Proteomes" id="UP000595254"/>
    </source>
</evidence>
<name>A0A974NNZ2_PERPY</name>
<evidence type="ECO:0000313" key="1">
    <source>
        <dbReference type="EMBL" id="QQT01476.1"/>
    </source>
</evidence>
<dbReference type="RefSeq" id="WP_040374092.1">
    <property type="nucleotide sequence ID" value="NZ_CP068053.1"/>
</dbReference>
<dbReference type="Pfam" id="PF14035">
    <property type="entry name" value="YlzJ"/>
    <property type="match status" value="1"/>
</dbReference>
<sequence length="74" mass="8373">MTIYTIVPEEQVFAEAPPSLSQVFEVQYQGVPLQVNYQGGRAFRVDRILSTDPADYMNQSVQPGVFLPVIHFEN</sequence>
<dbReference type="InterPro" id="IPR025619">
    <property type="entry name" value="YlzJ"/>
</dbReference>
<dbReference type="KEGG" id="ppsr:I6J18_06315"/>
<organism evidence="1 2">
    <name type="scientific">Peribacillus psychrosaccharolyticus</name>
    <name type="common">Bacillus psychrosaccharolyticus</name>
    <dbReference type="NCBI Taxonomy" id="1407"/>
    <lineage>
        <taxon>Bacteria</taxon>
        <taxon>Bacillati</taxon>
        <taxon>Bacillota</taxon>
        <taxon>Bacilli</taxon>
        <taxon>Bacillales</taxon>
        <taxon>Bacillaceae</taxon>
        <taxon>Peribacillus</taxon>
    </lineage>
</organism>
<protein>
    <submittedName>
        <fullName evidence="1">YlzJ-like family protein</fullName>
    </submittedName>
</protein>
<reference evidence="1 2" key="1">
    <citation type="submission" date="2021-01" db="EMBL/GenBank/DDBJ databases">
        <title>FDA dAtabase for Regulatory Grade micrObial Sequences (FDA-ARGOS): Supporting development and validation of Infectious Disease Dx tests.</title>
        <authorList>
            <person name="Nelson B."/>
            <person name="Plummer A."/>
            <person name="Tallon L."/>
            <person name="Sadzewicz L."/>
            <person name="Zhao X."/>
            <person name="Boylan J."/>
            <person name="Ott S."/>
            <person name="Bowen H."/>
            <person name="Vavikolanu K."/>
            <person name="Mehta A."/>
            <person name="Aluvathingal J."/>
            <person name="Nadendla S."/>
            <person name="Myers T."/>
            <person name="Yan Y."/>
            <person name="Sichtig H."/>
        </authorList>
    </citation>
    <scope>NUCLEOTIDE SEQUENCE [LARGE SCALE GENOMIC DNA]</scope>
    <source>
        <strain evidence="1 2">FDAARGOS_1161</strain>
    </source>
</reference>
<keyword evidence="2" id="KW-1185">Reference proteome</keyword>
<dbReference type="AlphaFoldDB" id="A0A974NNZ2"/>